<name>A0ABD1DC52_CULPP</name>
<evidence type="ECO:0000313" key="3">
    <source>
        <dbReference type="Proteomes" id="UP001562425"/>
    </source>
</evidence>
<dbReference type="AlphaFoldDB" id="A0ABD1DC52"/>
<protein>
    <submittedName>
        <fullName evidence="2">Uncharacterized protein</fullName>
    </submittedName>
</protein>
<sequence length="81" mass="9417">MVKFSSQLYRKCPEKSTRKERFRRTMKSAPVTTVNSTSNRNRVCAGSRGKLKTKDDGGSSDIRWWKTRTKRKPGFQQYVNA</sequence>
<organism evidence="2 3">
    <name type="scientific">Culex pipiens pipiens</name>
    <name type="common">Northern house mosquito</name>
    <dbReference type="NCBI Taxonomy" id="38569"/>
    <lineage>
        <taxon>Eukaryota</taxon>
        <taxon>Metazoa</taxon>
        <taxon>Ecdysozoa</taxon>
        <taxon>Arthropoda</taxon>
        <taxon>Hexapoda</taxon>
        <taxon>Insecta</taxon>
        <taxon>Pterygota</taxon>
        <taxon>Neoptera</taxon>
        <taxon>Endopterygota</taxon>
        <taxon>Diptera</taxon>
        <taxon>Nematocera</taxon>
        <taxon>Culicoidea</taxon>
        <taxon>Culicidae</taxon>
        <taxon>Culicinae</taxon>
        <taxon>Culicini</taxon>
        <taxon>Culex</taxon>
        <taxon>Culex</taxon>
    </lineage>
</organism>
<dbReference type="Proteomes" id="UP001562425">
    <property type="component" value="Unassembled WGS sequence"/>
</dbReference>
<gene>
    <name evidence="2" type="ORF">pipiens_002633</name>
</gene>
<keyword evidence="3" id="KW-1185">Reference proteome</keyword>
<evidence type="ECO:0000313" key="2">
    <source>
        <dbReference type="EMBL" id="KAL1396652.1"/>
    </source>
</evidence>
<feature type="compositionally biased region" description="Polar residues" evidence="1">
    <location>
        <begin position="30"/>
        <end position="41"/>
    </location>
</feature>
<reference evidence="2 3" key="1">
    <citation type="submission" date="2024-05" db="EMBL/GenBank/DDBJ databases">
        <title>Culex pipiens pipiens assembly and annotation.</title>
        <authorList>
            <person name="Alout H."/>
            <person name="Durand T."/>
        </authorList>
    </citation>
    <scope>NUCLEOTIDE SEQUENCE [LARGE SCALE GENOMIC DNA]</scope>
    <source>
        <strain evidence="2">HA-2024</strain>
        <tissue evidence="2">Whole body</tissue>
    </source>
</reference>
<evidence type="ECO:0000256" key="1">
    <source>
        <dbReference type="SAM" id="MobiDB-lite"/>
    </source>
</evidence>
<proteinExistence type="predicted"/>
<comment type="caution">
    <text evidence="2">The sequence shown here is derived from an EMBL/GenBank/DDBJ whole genome shotgun (WGS) entry which is preliminary data.</text>
</comment>
<dbReference type="EMBL" id="JBEHCU010006624">
    <property type="protein sequence ID" value="KAL1396652.1"/>
    <property type="molecule type" value="Genomic_DNA"/>
</dbReference>
<feature type="region of interest" description="Disordered" evidence="1">
    <location>
        <begin position="1"/>
        <end position="59"/>
    </location>
</feature>
<accession>A0ABD1DC52</accession>